<name>X1KNL2_9ZZZZ</name>
<sequence>MKSVVERIQSYRIAKGKRVRHFVISPPPELRLQNLDDLLGLFKKAYALATSKGADGGLVIFHPYRLREDKKSELRAIAGKLDDWMPGKFHLWKTLVKLPNWREYVYFSPHFHVLATCDCREQFSSADDGQDGWIWKGISELRTAEAVLKCSMYLLSHAGILSQKSQPTRHAIRWFGGLAGCNWSFKLAPDWVRACVLKQSAGVVDDFQDREGVDPTACRVCGGVLISISEAPDYWDRFEGEPKRILRNTYLWWKGAIPPPGREFSESEVLAYLSPKPTHKPSILSHRDPDYRGVHRHKWVATRDCNGKRVGPWYCRGCSKVLDKEIPRGVLDTVDHRRWFWSHPQKSLWDYGKLSDPRYSGLGDRI</sequence>
<accession>X1KNL2</accession>
<comment type="caution">
    <text evidence="1">The sequence shown here is derived from an EMBL/GenBank/DDBJ whole genome shotgun (WGS) entry which is preliminary data.</text>
</comment>
<dbReference type="AlphaFoldDB" id="X1KNL2"/>
<organism evidence="1">
    <name type="scientific">marine sediment metagenome</name>
    <dbReference type="NCBI Taxonomy" id="412755"/>
    <lineage>
        <taxon>unclassified sequences</taxon>
        <taxon>metagenomes</taxon>
        <taxon>ecological metagenomes</taxon>
    </lineage>
</organism>
<evidence type="ECO:0000313" key="1">
    <source>
        <dbReference type="EMBL" id="GAH91734.1"/>
    </source>
</evidence>
<protein>
    <submittedName>
        <fullName evidence="1">Uncharacterized protein</fullName>
    </submittedName>
</protein>
<gene>
    <name evidence="1" type="ORF">S06H3_00138</name>
</gene>
<reference evidence="1" key="1">
    <citation type="journal article" date="2014" name="Front. Microbiol.">
        <title>High frequency of phylogenetically diverse reductive dehalogenase-homologous genes in deep subseafloor sedimentary metagenomes.</title>
        <authorList>
            <person name="Kawai M."/>
            <person name="Futagami T."/>
            <person name="Toyoda A."/>
            <person name="Takaki Y."/>
            <person name="Nishi S."/>
            <person name="Hori S."/>
            <person name="Arai W."/>
            <person name="Tsubouchi T."/>
            <person name="Morono Y."/>
            <person name="Uchiyama I."/>
            <person name="Ito T."/>
            <person name="Fujiyama A."/>
            <person name="Inagaki F."/>
            <person name="Takami H."/>
        </authorList>
    </citation>
    <scope>NUCLEOTIDE SEQUENCE</scope>
    <source>
        <strain evidence="1">Expedition CK06-06</strain>
    </source>
</reference>
<dbReference type="EMBL" id="BARV01000020">
    <property type="protein sequence ID" value="GAH91734.1"/>
    <property type="molecule type" value="Genomic_DNA"/>
</dbReference>
<proteinExistence type="predicted"/>